<evidence type="ECO:0000256" key="1">
    <source>
        <dbReference type="SAM" id="MobiDB-lite"/>
    </source>
</evidence>
<keyword evidence="3" id="KW-1185">Reference proteome</keyword>
<dbReference type="EMBL" id="OV725080">
    <property type="protein sequence ID" value="CAH1399216.1"/>
    <property type="molecule type" value="Genomic_DNA"/>
</dbReference>
<gene>
    <name evidence="2" type="ORF">NEZAVI_LOCUS8708</name>
</gene>
<proteinExistence type="predicted"/>
<evidence type="ECO:0000313" key="2">
    <source>
        <dbReference type="EMBL" id="CAH1399216.1"/>
    </source>
</evidence>
<organism evidence="2 3">
    <name type="scientific">Nezara viridula</name>
    <name type="common">Southern green stink bug</name>
    <name type="synonym">Cimex viridulus</name>
    <dbReference type="NCBI Taxonomy" id="85310"/>
    <lineage>
        <taxon>Eukaryota</taxon>
        <taxon>Metazoa</taxon>
        <taxon>Ecdysozoa</taxon>
        <taxon>Arthropoda</taxon>
        <taxon>Hexapoda</taxon>
        <taxon>Insecta</taxon>
        <taxon>Pterygota</taxon>
        <taxon>Neoptera</taxon>
        <taxon>Paraneoptera</taxon>
        <taxon>Hemiptera</taxon>
        <taxon>Heteroptera</taxon>
        <taxon>Panheteroptera</taxon>
        <taxon>Pentatomomorpha</taxon>
        <taxon>Pentatomoidea</taxon>
        <taxon>Pentatomidae</taxon>
        <taxon>Pentatominae</taxon>
        <taxon>Nezara</taxon>
    </lineage>
</organism>
<feature type="region of interest" description="Disordered" evidence="1">
    <location>
        <begin position="41"/>
        <end position="101"/>
    </location>
</feature>
<dbReference type="AlphaFoldDB" id="A0A9P0HCF6"/>
<dbReference type="Proteomes" id="UP001152798">
    <property type="component" value="Chromosome 4"/>
</dbReference>
<name>A0A9P0HCF6_NEZVI</name>
<accession>A0A9P0HCF6</accession>
<protein>
    <submittedName>
        <fullName evidence="2">Uncharacterized protein</fullName>
    </submittedName>
</protein>
<sequence>MFNFLNSYALRLLCPVRKRKIRRYSQQHLWVREHDANNTEVPENVVQSSNATNTPTTINSIPNVPVSNRFEPLSTEMEDEPDETTVAHQPPPIKIKEHLPPEAEHDRLTLTRPYLAKTTQHDLRTGNVY</sequence>
<feature type="compositionally biased region" description="Low complexity" evidence="1">
    <location>
        <begin position="48"/>
        <end position="63"/>
    </location>
</feature>
<evidence type="ECO:0000313" key="3">
    <source>
        <dbReference type="Proteomes" id="UP001152798"/>
    </source>
</evidence>
<reference evidence="2" key="1">
    <citation type="submission" date="2022-01" db="EMBL/GenBank/DDBJ databases">
        <authorList>
            <person name="King R."/>
        </authorList>
    </citation>
    <scope>NUCLEOTIDE SEQUENCE</scope>
</reference>